<dbReference type="InterPro" id="IPR009057">
    <property type="entry name" value="Homeodomain-like_sf"/>
</dbReference>
<reference evidence="9" key="1">
    <citation type="journal article" date="2008" name="BMC Genomics">
        <title>A conifer genomics resource of 200,000 spruce (Picea spp.) ESTs and 6,464 high-quality, sequence-finished full-length cDNAs for Sitka spruce (Picea sitchensis).</title>
        <authorList>
            <person name="Ralph S.G."/>
            <person name="Chun H.J."/>
            <person name="Kolosova N."/>
            <person name="Cooper D."/>
            <person name="Oddy C."/>
            <person name="Ritland C.E."/>
            <person name="Kirkpatrick R."/>
            <person name="Moore R."/>
            <person name="Barber S."/>
            <person name="Holt R.A."/>
            <person name="Jones S.J."/>
            <person name="Marra M.A."/>
            <person name="Douglas C.J."/>
            <person name="Ritland K."/>
            <person name="Bohlmann J."/>
        </authorList>
    </citation>
    <scope>NUCLEOTIDE SEQUENCE</scope>
    <source>
        <tissue evidence="9">Green portion of the leader tissue</tissue>
    </source>
</reference>
<dbReference type="GO" id="GO:0000981">
    <property type="term" value="F:DNA-binding transcription factor activity, RNA polymerase II-specific"/>
    <property type="evidence" value="ECO:0007669"/>
    <property type="project" value="TreeGrafter"/>
</dbReference>
<accession>A9P2C9</accession>
<keyword evidence="4 5" id="KW-0539">Nucleus</keyword>
<dbReference type="GO" id="GO:0005634">
    <property type="term" value="C:nucleus"/>
    <property type="evidence" value="ECO:0007669"/>
    <property type="project" value="UniProtKB-SubCell"/>
</dbReference>
<keyword evidence="2 5" id="KW-0238">DNA-binding</keyword>
<feature type="region of interest" description="Disordered" evidence="7">
    <location>
        <begin position="73"/>
        <end position="95"/>
    </location>
</feature>
<dbReference type="Pfam" id="PF00046">
    <property type="entry name" value="Homeodomain"/>
    <property type="match status" value="1"/>
</dbReference>
<dbReference type="InterPro" id="IPR001356">
    <property type="entry name" value="HD"/>
</dbReference>
<evidence type="ECO:0000256" key="2">
    <source>
        <dbReference type="ARBA" id="ARBA00023125"/>
    </source>
</evidence>
<dbReference type="PROSITE" id="PS50071">
    <property type="entry name" value="HOMEOBOX_2"/>
    <property type="match status" value="1"/>
</dbReference>
<sequence length="326" mass="37345">MDILQNLGRMKITAMAMALSSSPPPPPLAMVSPGRLSLSHAHSLQSVQWRWRYCPCSLQARYLTQFQVAASRSNRPLSSSKTKKAHKNEEDEDSLDEDALEALFIQLEKDLEKDQLSDDDENDMITDEEISKFEEELKEAISDIDDDEEALDEYPPLKLENWQLQKLAAALEVGRRKVSVKILTEELGLDREIVLDLLRNPPPELLLIQPVKDNTGSIQSAIKPDNDNVGSSGSDRKLVDPTSKEASKNEAEVPIFFNQVQWNRKKRMKKVQIATLEKVYRRTRRPTDAMVDNIIHLTNLPRKAIVKWFSDKRMQESPKVVYKKRR</sequence>
<evidence type="ECO:0000256" key="1">
    <source>
        <dbReference type="ARBA" id="ARBA00004123"/>
    </source>
</evidence>
<dbReference type="PANTHER" id="PTHR15467">
    <property type="entry name" value="ZINC-FINGERS AND HOMEOBOXES RELATED"/>
    <property type="match status" value="1"/>
</dbReference>
<protein>
    <recommendedName>
        <fullName evidence="8">Homeobox domain-containing protein</fullName>
    </recommendedName>
</protein>
<feature type="region of interest" description="Disordered" evidence="7">
    <location>
        <begin position="217"/>
        <end position="246"/>
    </location>
</feature>
<dbReference type="PANTHER" id="PTHR15467:SF9">
    <property type="entry name" value="HOMEOBOX DOMAIN-CONTAINING PROTEIN"/>
    <property type="match status" value="1"/>
</dbReference>
<evidence type="ECO:0000256" key="7">
    <source>
        <dbReference type="SAM" id="MobiDB-lite"/>
    </source>
</evidence>
<evidence type="ECO:0000256" key="5">
    <source>
        <dbReference type="PROSITE-ProRule" id="PRU00108"/>
    </source>
</evidence>
<evidence type="ECO:0000259" key="8">
    <source>
        <dbReference type="PROSITE" id="PS50071"/>
    </source>
</evidence>
<feature type="domain" description="Homeobox" evidence="8">
    <location>
        <begin position="259"/>
        <end position="319"/>
    </location>
</feature>
<feature type="compositionally biased region" description="Basic and acidic residues" evidence="7">
    <location>
        <begin position="234"/>
        <end position="246"/>
    </location>
</feature>
<proteinExistence type="evidence at transcript level"/>
<keyword evidence="3 5" id="KW-0371">Homeobox</keyword>
<dbReference type="SMART" id="SM00389">
    <property type="entry name" value="HOX"/>
    <property type="match status" value="1"/>
</dbReference>
<dbReference type="EMBL" id="EF087807">
    <property type="protein sequence ID" value="ABK27040.1"/>
    <property type="molecule type" value="mRNA"/>
</dbReference>
<evidence type="ECO:0000256" key="4">
    <source>
        <dbReference type="ARBA" id="ARBA00023242"/>
    </source>
</evidence>
<organism evidence="9">
    <name type="scientific">Picea sitchensis</name>
    <name type="common">Sitka spruce</name>
    <name type="synonym">Pinus sitchensis</name>
    <dbReference type="NCBI Taxonomy" id="3332"/>
    <lineage>
        <taxon>Eukaryota</taxon>
        <taxon>Viridiplantae</taxon>
        <taxon>Streptophyta</taxon>
        <taxon>Embryophyta</taxon>
        <taxon>Tracheophyta</taxon>
        <taxon>Spermatophyta</taxon>
        <taxon>Pinopsida</taxon>
        <taxon>Pinidae</taxon>
        <taxon>Conifers I</taxon>
        <taxon>Pinales</taxon>
        <taxon>Pinaceae</taxon>
        <taxon>Picea</taxon>
    </lineage>
</organism>
<comment type="subcellular location">
    <subcellularLocation>
        <location evidence="1 5 6">Nucleus</location>
    </subcellularLocation>
</comment>
<feature type="DNA-binding region" description="Homeobox" evidence="5">
    <location>
        <begin position="261"/>
        <end position="320"/>
    </location>
</feature>
<dbReference type="CDD" id="cd00086">
    <property type="entry name" value="homeodomain"/>
    <property type="match status" value="1"/>
</dbReference>
<dbReference type="SUPFAM" id="SSF46689">
    <property type="entry name" value="Homeodomain-like"/>
    <property type="match status" value="1"/>
</dbReference>
<evidence type="ECO:0000256" key="6">
    <source>
        <dbReference type="RuleBase" id="RU000682"/>
    </source>
</evidence>
<dbReference type="Gene3D" id="1.10.10.60">
    <property type="entry name" value="Homeodomain-like"/>
    <property type="match status" value="1"/>
</dbReference>
<evidence type="ECO:0000256" key="3">
    <source>
        <dbReference type="ARBA" id="ARBA00023155"/>
    </source>
</evidence>
<name>A9P2C9_PICSI</name>
<dbReference type="GO" id="GO:0003677">
    <property type="term" value="F:DNA binding"/>
    <property type="evidence" value="ECO:0007669"/>
    <property type="project" value="UniProtKB-UniRule"/>
</dbReference>
<dbReference type="AlphaFoldDB" id="A9P2C9"/>
<evidence type="ECO:0000313" key="9">
    <source>
        <dbReference type="EMBL" id="ABK27040.1"/>
    </source>
</evidence>